<feature type="domain" description="Ricin B lectin" evidence="1">
    <location>
        <begin position="15"/>
        <end position="117"/>
    </location>
</feature>
<gene>
    <name evidence="2" type="ORF">GDO86_020324</name>
</gene>
<dbReference type="AlphaFoldDB" id="A0A8T2IFY7"/>
<dbReference type="InterPro" id="IPR000772">
    <property type="entry name" value="Ricin_B_lectin"/>
</dbReference>
<name>A0A8T2IFY7_9PIPI</name>
<proteinExistence type="predicted"/>
<sequence length="125" mass="14263">MYRVSEDRRSGFPSLNLGPCSGLKGIHLALREWIYTQVQQILQGALCMSIHTLFPGTEVVLLPCKEGDGKQRWSKIGSHIEHMASRFCLDTDIIGDTEENREIVINPCEYTAISQRWEMVLRDLN</sequence>
<evidence type="ECO:0000259" key="1">
    <source>
        <dbReference type="Pfam" id="PF00652"/>
    </source>
</evidence>
<dbReference type="PROSITE" id="PS50231">
    <property type="entry name" value="RICIN_B_LECTIN"/>
    <property type="match status" value="1"/>
</dbReference>
<dbReference type="EMBL" id="JAACNH010000802">
    <property type="protein sequence ID" value="KAG8430597.1"/>
    <property type="molecule type" value="Genomic_DNA"/>
</dbReference>
<dbReference type="InterPro" id="IPR035992">
    <property type="entry name" value="Ricin_B-like_lectins"/>
</dbReference>
<dbReference type="Gene3D" id="2.80.10.50">
    <property type="match status" value="1"/>
</dbReference>
<reference evidence="2" key="1">
    <citation type="thesis" date="2020" institute="ProQuest LLC" country="789 East Eisenhower Parkway, Ann Arbor, MI, USA">
        <title>Comparative Genomics and Chromosome Evolution.</title>
        <authorList>
            <person name="Mudd A.B."/>
        </authorList>
    </citation>
    <scope>NUCLEOTIDE SEQUENCE</scope>
    <source>
        <strain evidence="2">Female2</strain>
        <tissue evidence="2">Blood</tissue>
    </source>
</reference>
<evidence type="ECO:0000313" key="3">
    <source>
        <dbReference type="Proteomes" id="UP000812440"/>
    </source>
</evidence>
<dbReference type="SUPFAM" id="SSF50370">
    <property type="entry name" value="Ricin B-like lectins"/>
    <property type="match status" value="1"/>
</dbReference>
<dbReference type="Proteomes" id="UP000812440">
    <property type="component" value="Unassembled WGS sequence"/>
</dbReference>
<organism evidence="2 3">
    <name type="scientific">Hymenochirus boettgeri</name>
    <name type="common">Congo dwarf clawed frog</name>
    <dbReference type="NCBI Taxonomy" id="247094"/>
    <lineage>
        <taxon>Eukaryota</taxon>
        <taxon>Metazoa</taxon>
        <taxon>Chordata</taxon>
        <taxon>Craniata</taxon>
        <taxon>Vertebrata</taxon>
        <taxon>Euteleostomi</taxon>
        <taxon>Amphibia</taxon>
        <taxon>Batrachia</taxon>
        <taxon>Anura</taxon>
        <taxon>Pipoidea</taxon>
        <taxon>Pipidae</taxon>
        <taxon>Pipinae</taxon>
        <taxon>Hymenochirus</taxon>
    </lineage>
</organism>
<keyword evidence="3" id="KW-1185">Reference proteome</keyword>
<dbReference type="Pfam" id="PF00652">
    <property type="entry name" value="Ricin_B_lectin"/>
    <property type="match status" value="1"/>
</dbReference>
<protein>
    <recommendedName>
        <fullName evidence="1">Ricin B lectin domain-containing protein</fullName>
    </recommendedName>
</protein>
<accession>A0A8T2IFY7</accession>
<comment type="caution">
    <text evidence="2">The sequence shown here is derived from an EMBL/GenBank/DDBJ whole genome shotgun (WGS) entry which is preliminary data.</text>
</comment>
<evidence type="ECO:0000313" key="2">
    <source>
        <dbReference type="EMBL" id="KAG8430597.1"/>
    </source>
</evidence>
<dbReference type="OrthoDB" id="429263at2759"/>